<accession>A0ACB9LJB8</accession>
<sequence length="238" mass="26702">MSYLEYSNGTMSYRDSVTVQVKGLEITFVRILSVFTFIDLSENGFWGPIPDEIGMLKSLKGLNLSHNGFTRSIPPSIGDLCSLEWLDLSANMLDGQRSRHAAIAIAYWPKGSWRSWRYVDVVDGRITRLWTGTSIGDFHGIYIPQNREANMACEVQVPNGCKDKECGDSLSARTVKAVGFFPTDDSCKEIVKFSKSCRSPHLWRFEQGLWSKSQVSSSWGAIKKSKAAALAKFLERKL</sequence>
<evidence type="ECO:0000313" key="1">
    <source>
        <dbReference type="EMBL" id="KAI4311178.1"/>
    </source>
</evidence>
<comment type="caution">
    <text evidence="1">The sequence shown here is derived from an EMBL/GenBank/DDBJ whole genome shotgun (WGS) entry which is preliminary data.</text>
</comment>
<dbReference type="Proteomes" id="UP001057402">
    <property type="component" value="Chromosome 11"/>
</dbReference>
<evidence type="ECO:0000313" key="2">
    <source>
        <dbReference type="Proteomes" id="UP001057402"/>
    </source>
</evidence>
<name>A0ACB9LJB8_9MYRT</name>
<keyword evidence="2" id="KW-1185">Reference proteome</keyword>
<protein>
    <submittedName>
        <fullName evidence="1">Uncharacterized protein</fullName>
    </submittedName>
</protein>
<organism evidence="1 2">
    <name type="scientific">Melastoma candidum</name>
    <dbReference type="NCBI Taxonomy" id="119954"/>
    <lineage>
        <taxon>Eukaryota</taxon>
        <taxon>Viridiplantae</taxon>
        <taxon>Streptophyta</taxon>
        <taxon>Embryophyta</taxon>
        <taxon>Tracheophyta</taxon>
        <taxon>Spermatophyta</taxon>
        <taxon>Magnoliopsida</taxon>
        <taxon>eudicotyledons</taxon>
        <taxon>Gunneridae</taxon>
        <taxon>Pentapetalae</taxon>
        <taxon>rosids</taxon>
        <taxon>malvids</taxon>
        <taxon>Myrtales</taxon>
        <taxon>Melastomataceae</taxon>
        <taxon>Melastomatoideae</taxon>
        <taxon>Melastomateae</taxon>
        <taxon>Melastoma</taxon>
    </lineage>
</organism>
<dbReference type="EMBL" id="CM042890">
    <property type="protein sequence ID" value="KAI4311178.1"/>
    <property type="molecule type" value="Genomic_DNA"/>
</dbReference>
<reference evidence="2" key="1">
    <citation type="journal article" date="2023" name="Front. Plant Sci.">
        <title>Chromosomal-level genome assembly of Melastoma candidum provides insights into trichome evolution.</title>
        <authorList>
            <person name="Zhong Y."/>
            <person name="Wu W."/>
            <person name="Sun C."/>
            <person name="Zou P."/>
            <person name="Liu Y."/>
            <person name="Dai S."/>
            <person name="Zhou R."/>
        </authorList>
    </citation>
    <scope>NUCLEOTIDE SEQUENCE [LARGE SCALE GENOMIC DNA]</scope>
</reference>
<gene>
    <name evidence="1" type="ORF">MLD38_036093</name>
</gene>
<proteinExistence type="predicted"/>